<accession>A0A0H5DTC5</accession>
<evidence type="ECO:0000313" key="2">
    <source>
        <dbReference type="Proteomes" id="UP000220251"/>
    </source>
</evidence>
<dbReference type="RefSeq" id="WP_098038928.1">
    <property type="nucleotide sequence ID" value="NZ_CWGJ01000025.1"/>
</dbReference>
<dbReference type="AlphaFoldDB" id="A0A0H5DTC5"/>
<name>A0A0H5DTC5_9BACT</name>
<organism evidence="1 2">
    <name type="scientific">Estrella lausannensis</name>
    <dbReference type="NCBI Taxonomy" id="483423"/>
    <lineage>
        <taxon>Bacteria</taxon>
        <taxon>Pseudomonadati</taxon>
        <taxon>Chlamydiota</taxon>
        <taxon>Chlamydiia</taxon>
        <taxon>Parachlamydiales</taxon>
        <taxon>Candidatus Criblamydiaceae</taxon>
        <taxon>Estrella</taxon>
    </lineage>
</organism>
<sequence>MIGGVPSLEYLCRLTIAREVIETNRTRPLIISGEKEHMDIYEVALQRFFPHKSYIRISEGTIVI</sequence>
<evidence type="ECO:0000313" key="1">
    <source>
        <dbReference type="EMBL" id="CRX39074.1"/>
    </source>
</evidence>
<reference evidence="2" key="1">
    <citation type="submission" date="2015-06" db="EMBL/GenBank/DDBJ databases">
        <authorList>
            <person name="Bertelli C."/>
        </authorList>
    </citation>
    <scope>NUCLEOTIDE SEQUENCE [LARGE SCALE GENOMIC DNA]</scope>
    <source>
        <strain evidence="2">CRIB-30</strain>
    </source>
</reference>
<gene>
    <name evidence="1" type="ORF">ELAC_1747</name>
</gene>
<dbReference type="Proteomes" id="UP000220251">
    <property type="component" value="Unassembled WGS sequence"/>
</dbReference>
<proteinExistence type="predicted"/>
<protein>
    <submittedName>
        <fullName evidence="1">Uncharacterized protein</fullName>
    </submittedName>
</protein>
<dbReference type="EMBL" id="CWGJ01000025">
    <property type="protein sequence ID" value="CRX39074.1"/>
    <property type="molecule type" value="Genomic_DNA"/>
</dbReference>
<keyword evidence="2" id="KW-1185">Reference proteome</keyword>